<keyword evidence="4" id="KW-1185">Reference proteome</keyword>
<evidence type="ECO:0000259" key="2">
    <source>
        <dbReference type="PROSITE" id="PS50850"/>
    </source>
</evidence>
<feature type="transmembrane region" description="Helical" evidence="1">
    <location>
        <begin position="64"/>
        <end position="86"/>
    </location>
</feature>
<sequence length="146" mass="15627">MNAEAPVVVLQHAPPRPRLLERRGGAALVVLLLTLGALVAPVIGWLVGAVLLWSSHGWRTIDKVLGSAVGLVALGIPLLLRFLVPWTPSTDCSGSGFCAPSLDPAWYQNVSTIGAWLVITHLVLGAYLLLRFHLGGVVRTKPTTRR</sequence>
<feature type="transmembrane region" description="Helical" evidence="1">
    <location>
        <begin position="106"/>
        <end position="130"/>
    </location>
</feature>
<proteinExistence type="predicted"/>
<dbReference type="RefSeq" id="WP_345482193.1">
    <property type="nucleotide sequence ID" value="NZ_BAABLP010000008.1"/>
</dbReference>
<dbReference type="PROSITE" id="PS50850">
    <property type="entry name" value="MFS"/>
    <property type="match status" value="1"/>
</dbReference>
<evidence type="ECO:0000256" key="1">
    <source>
        <dbReference type="SAM" id="Phobius"/>
    </source>
</evidence>
<comment type="caution">
    <text evidence="3">The sequence shown here is derived from an EMBL/GenBank/DDBJ whole genome shotgun (WGS) entry which is preliminary data.</text>
</comment>
<dbReference type="Proteomes" id="UP001500121">
    <property type="component" value="Unassembled WGS sequence"/>
</dbReference>
<feature type="transmembrane region" description="Helical" evidence="1">
    <location>
        <begin position="26"/>
        <end position="52"/>
    </location>
</feature>
<keyword evidence="1" id="KW-1133">Transmembrane helix</keyword>
<name>A0ABP8ZF52_9MICO</name>
<feature type="domain" description="Major facilitator superfamily (MFS) profile" evidence="2">
    <location>
        <begin position="1"/>
        <end position="146"/>
    </location>
</feature>
<keyword evidence="1" id="KW-0812">Transmembrane</keyword>
<keyword evidence="1" id="KW-0472">Membrane</keyword>
<dbReference type="EMBL" id="BAABLP010000008">
    <property type="protein sequence ID" value="GAA4755149.1"/>
    <property type="molecule type" value="Genomic_DNA"/>
</dbReference>
<protein>
    <recommendedName>
        <fullName evidence="2">Major facilitator superfamily (MFS) profile domain-containing protein</fullName>
    </recommendedName>
</protein>
<dbReference type="InterPro" id="IPR020846">
    <property type="entry name" value="MFS_dom"/>
</dbReference>
<accession>A0ABP8ZF52</accession>
<evidence type="ECO:0000313" key="3">
    <source>
        <dbReference type="EMBL" id="GAA4755149.1"/>
    </source>
</evidence>
<reference evidence="4" key="1">
    <citation type="journal article" date="2019" name="Int. J. Syst. Evol. Microbiol.">
        <title>The Global Catalogue of Microorganisms (GCM) 10K type strain sequencing project: providing services to taxonomists for standard genome sequencing and annotation.</title>
        <authorList>
            <consortium name="The Broad Institute Genomics Platform"/>
            <consortium name="The Broad Institute Genome Sequencing Center for Infectious Disease"/>
            <person name="Wu L."/>
            <person name="Ma J."/>
        </authorList>
    </citation>
    <scope>NUCLEOTIDE SEQUENCE [LARGE SCALE GENOMIC DNA]</scope>
    <source>
        <strain evidence="4">JCM 19015</strain>
    </source>
</reference>
<organism evidence="3 4">
    <name type="scientific">Amnibacterium soli</name>
    <dbReference type="NCBI Taxonomy" id="1282736"/>
    <lineage>
        <taxon>Bacteria</taxon>
        <taxon>Bacillati</taxon>
        <taxon>Actinomycetota</taxon>
        <taxon>Actinomycetes</taxon>
        <taxon>Micrococcales</taxon>
        <taxon>Microbacteriaceae</taxon>
        <taxon>Amnibacterium</taxon>
    </lineage>
</organism>
<gene>
    <name evidence="3" type="ORF">GCM10025783_30380</name>
</gene>
<evidence type="ECO:0000313" key="4">
    <source>
        <dbReference type="Proteomes" id="UP001500121"/>
    </source>
</evidence>